<evidence type="ECO:0000313" key="3">
    <source>
        <dbReference type="Proteomes" id="UP000264006"/>
    </source>
</evidence>
<dbReference type="Proteomes" id="UP000264006">
    <property type="component" value="Chromosome"/>
</dbReference>
<dbReference type="KEGG" id="euz:DVS28_a3355"/>
<dbReference type="InterPro" id="IPR029016">
    <property type="entry name" value="GAF-like_dom_sf"/>
</dbReference>
<sequence length="185" mass="18642">MARTRVDPVLTAIVEAATRGTGASHGLLLAIEGRVMRVAASAGALGWDVVGEPISAGEGVAGYVAASGQPLALSADSADPRLGEGTASLLGHNPSAVLAVPVDGGSRIVGVLELIDPHDGLFDVADTEQAMLHATVASAALTDARLGALADVPEPAEIAAELRRLAEVDPSRYATVATIIEALVR</sequence>
<dbReference type="OrthoDB" id="5243158at2"/>
<organism evidence="2 3">
    <name type="scientific">Euzebya pacifica</name>
    <dbReference type="NCBI Taxonomy" id="1608957"/>
    <lineage>
        <taxon>Bacteria</taxon>
        <taxon>Bacillati</taxon>
        <taxon>Actinomycetota</taxon>
        <taxon>Nitriliruptoria</taxon>
        <taxon>Euzebyales</taxon>
    </lineage>
</organism>
<gene>
    <name evidence="2" type="ORF">DVS28_a3355</name>
</gene>
<keyword evidence="3" id="KW-1185">Reference proteome</keyword>
<dbReference type="AlphaFoldDB" id="A0A346Y0N3"/>
<dbReference type="EMBL" id="CP031165">
    <property type="protein sequence ID" value="AXV08030.1"/>
    <property type="molecule type" value="Genomic_DNA"/>
</dbReference>
<accession>A0A346Y0N3</accession>
<dbReference type="SUPFAM" id="SSF55781">
    <property type="entry name" value="GAF domain-like"/>
    <property type="match status" value="1"/>
</dbReference>
<evidence type="ECO:0000259" key="1">
    <source>
        <dbReference type="SMART" id="SM00065"/>
    </source>
</evidence>
<dbReference type="SMART" id="SM00065">
    <property type="entry name" value="GAF"/>
    <property type="match status" value="1"/>
</dbReference>
<proteinExistence type="predicted"/>
<protein>
    <recommendedName>
        <fullName evidence="1">GAF domain-containing protein</fullName>
    </recommendedName>
</protein>
<dbReference type="InterPro" id="IPR003018">
    <property type="entry name" value="GAF"/>
</dbReference>
<dbReference type="Pfam" id="PF01590">
    <property type="entry name" value="GAF"/>
    <property type="match status" value="1"/>
</dbReference>
<evidence type="ECO:0000313" key="2">
    <source>
        <dbReference type="EMBL" id="AXV08030.1"/>
    </source>
</evidence>
<name>A0A346Y0N3_9ACTN</name>
<dbReference type="Gene3D" id="3.30.450.40">
    <property type="match status" value="1"/>
</dbReference>
<dbReference type="RefSeq" id="WP_114592431.1">
    <property type="nucleotide sequence ID" value="NZ_CP031165.1"/>
</dbReference>
<reference evidence="2 3" key="1">
    <citation type="submission" date="2018-09" db="EMBL/GenBank/DDBJ databases">
        <title>Complete genome sequence of Euzebya sp. DY32-46 isolated from seawater of Pacific Ocean.</title>
        <authorList>
            <person name="Xu L."/>
            <person name="Wu Y.-H."/>
            <person name="Xu X.-W."/>
        </authorList>
    </citation>
    <scope>NUCLEOTIDE SEQUENCE [LARGE SCALE GENOMIC DNA]</scope>
    <source>
        <strain evidence="2 3">DY32-46</strain>
    </source>
</reference>
<feature type="domain" description="GAF" evidence="1">
    <location>
        <begin position="5"/>
        <end position="151"/>
    </location>
</feature>